<dbReference type="SUPFAM" id="SSF51445">
    <property type="entry name" value="(Trans)glycosidases"/>
    <property type="match status" value="1"/>
</dbReference>
<evidence type="ECO:0000256" key="2">
    <source>
        <dbReference type="ARBA" id="ARBA00004401"/>
    </source>
</evidence>
<keyword evidence="9" id="KW-0119">Carbohydrate metabolism</keyword>
<reference evidence="16" key="1">
    <citation type="submission" date="2020-11" db="EMBL/GenBank/DDBJ databases">
        <authorList>
            <consortium name="DOE Joint Genome Institute"/>
            <person name="Ahrendt S."/>
            <person name="Riley R."/>
            <person name="Andreopoulos W."/>
            <person name="Labutti K."/>
            <person name="Pangilinan J."/>
            <person name="Ruiz-Duenas F.J."/>
            <person name="Barrasa J.M."/>
            <person name="Sanchez-Garcia M."/>
            <person name="Camarero S."/>
            <person name="Miyauchi S."/>
            <person name="Serrano A."/>
            <person name="Linde D."/>
            <person name="Babiker R."/>
            <person name="Drula E."/>
            <person name="Ayuso-Fernandez I."/>
            <person name="Pacheco R."/>
            <person name="Padilla G."/>
            <person name="Ferreira P."/>
            <person name="Barriuso J."/>
            <person name="Kellner H."/>
            <person name="Castanera R."/>
            <person name="Alfaro M."/>
            <person name="Ramirez L."/>
            <person name="Pisabarro A.G."/>
            <person name="Kuo A."/>
            <person name="Tritt A."/>
            <person name="Lipzen A."/>
            <person name="He G."/>
            <person name="Yan M."/>
            <person name="Ng V."/>
            <person name="Cullen D."/>
            <person name="Martin F."/>
            <person name="Rosso M.-N."/>
            <person name="Henrissat B."/>
            <person name="Hibbett D."/>
            <person name="Martinez A.T."/>
            <person name="Grigoriev I.V."/>
        </authorList>
    </citation>
    <scope>NUCLEOTIDE SEQUENCE</scope>
    <source>
        <strain evidence="16">AH 40177</strain>
    </source>
</reference>
<evidence type="ECO:0000256" key="4">
    <source>
        <dbReference type="ARBA" id="ARBA00012780"/>
    </source>
</evidence>
<name>A0A9P5UA37_9AGAR</name>
<evidence type="ECO:0000256" key="12">
    <source>
        <dbReference type="ARBA" id="ARBA00037649"/>
    </source>
</evidence>
<dbReference type="AlphaFoldDB" id="A0A9P5UA37"/>
<evidence type="ECO:0000256" key="13">
    <source>
        <dbReference type="ARBA" id="ARBA00042373"/>
    </source>
</evidence>
<comment type="similarity">
    <text evidence="3">Belongs to the glycosyl hydrolase 17 family.</text>
</comment>
<feature type="signal peptide" evidence="15">
    <location>
        <begin position="1"/>
        <end position="27"/>
    </location>
</feature>
<gene>
    <name evidence="16" type="ORF">BDP27DRAFT_1320339</name>
</gene>
<dbReference type="GO" id="GO:0000272">
    <property type="term" value="P:polysaccharide catabolic process"/>
    <property type="evidence" value="ECO:0007669"/>
    <property type="project" value="UniProtKB-KW"/>
</dbReference>
<keyword evidence="11" id="KW-0624">Polysaccharide degradation</keyword>
<dbReference type="GO" id="GO:0009277">
    <property type="term" value="C:fungal-type cell wall"/>
    <property type="evidence" value="ECO:0007669"/>
    <property type="project" value="TreeGrafter"/>
</dbReference>
<dbReference type="InterPro" id="IPR017853">
    <property type="entry name" value="GH"/>
</dbReference>
<dbReference type="PANTHER" id="PTHR16631:SF17">
    <property type="entry name" value="GLUCAN ENDO-1,3-BETA-GLUCOSIDASE BTGC"/>
    <property type="match status" value="1"/>
</dbReference>
<keyword evidence="6 16" id="KW-0378">Hydrolase</keyword>
<evidence type="ECO:0000313" key="16">
    <source>
        <dbReference type="EMBL" id="KAF9072645.1"/>
    </source>
</evidence>
<evidence type="ECO:0000256" key="9">
    <source>
        <dbReference type="ARBA" id="ARBA00023277"/>
    </source>
</evidence>
<dbReference type="GO" id="GO:0005886">
    <property type="term" value="C:plasma membrane"/>
    <property type="evidence" value="ECO:0007669"/>
    <property type="project" value="UniProtKB-SubCell"/>
</dbReference>
<evidence type="ECO:0000256" key="10">
    <source>
        <dbReference type="ARBA" id="ARBA00023316"/>
    </source>
</evidence>
<comment type="subcellular location">
    <subcellularLocation>
        <location evidence="2">Cell membrane</location>
        <topology evidence="2">Single-pass type II membrane protein</topology>
    </subcellularLocation>
</comment>
<comment type="catalytic activity">
    <reaction evidence="1">
        <text>Hydrolysis of (1-&gt;3)-beta-D-glucosidic linkages in (1-&gt;3)-beta-D-glucans.</text>
        <dbReference type="EC" id="3.2.1.39"/>
    </reaction>
</comment>
<dbReference type="GO" id="GO:0009986">
    <property type="term" value="C:cell surface"/>
    <property type="evidence" value="ECO:0007669"/>
    <property type="project" value="TreeGrafter"/>
</dbReference>
<dbReference type="GO" id="GO:0071555">
    <property type="term" value="P:cell wall organization"/>
    <property type="evidence" value="ECO:0007669"/>
    <property type="project" value="UniProtKB-KW"/>
</dbReference>
<dbReference type="EMBL" id="JADNRY010000023">
    <property type="protein sequence ID" value="KAF9072645.1"/>
    <property type="molecule type" value="Genomic_DNA"/>
</dbReference>
<evidence type="ECO:0000313" key="17">
    <source>
        <dbReference type="Proteomes" id="UP000772434"/>
    </source>
</evidence>
<evidence type="ECO:0000256" key="14">
    <source>
        <dbReference type="ARBA" id="ARBA00043078"/>
    </source>
</evidence>
<keyword evidence="15" id="KW-0732">Signal</keyword>
<feature type="chain" id="PRO_5040356359" description="glucan endo-1,3-beta-D-glucosidase" evidence="15">
    <location>
        <begin position="28"/>
        <end position="358"/>
    </location>
</feature>
<evidence type="ECO:0000256" key="1">
    <source>
        <dbReference type="ARBA" id="ARBA00000382"/>
    </source>
</evidence>
<evidence type="ECO:0000256" key="15">
    <source>
        <dbReference type="SAM" id="SignalP"/>
    </source>
</evidence>
<accession>A0A9P5UA37</accession>
<organism evidence="16 17">
    <name type="scientific">Rhodocollybia butyracea</name>
    <dbReference type="NCBI Taxonomy" id="206335"/>
    <lineage>
        <taxon>Eukaryota</taxon>
        <taxon>Fungi</taxon>
        <taxon>Dikarya</taxon>
        <taxon>Basidiomycota</taxon>
        <taxon>Agaricomycotina</taxon>
        <taxon>Agaricomycetes</taxon>
        <taxon>Agaricomycetidae</taxon>
        <taxon>Agaricales</taxon>
        <taxon>Marasmiineae</taxon>
        <taxon>Omphalotaceae</taxon>
        <taxon>Rhodocollybia</taxon>
    </lineage>
</organism>
<evidence type="ECO:0000256" key="8">
    <source>
        <dbReference type="ARBA" id="ARBA00023180"/>
    </source>
</evidence>
<comment type="function">
    <text evidence="12">Glucanases play a role in cell expansion during growth, in cell-cell fusion during mating, and in spore release during sporulation. This enzyme may be involved in beta-glucan degradation. Active on laminarin and lichenan.</text>
</comment>
<proteinExistence type="inferred from homology"/>
<dbReference type="EC" id="3.2.1.39" evidence="4"/>
<dbReference type="InterPro" id="IPR050732">
    <property type="entry name" value="Beta-glucan_modifiers"/>
</dbReference>
<keyword evidence="8" id="KW-0325">Glycoprotein</keyword>
<keyword evidence="7" id="KW-0472">Membrane</keyword>
<evidence type="ECO:0000256" key="5">
    <source>
        <dbReference type="ARBA" id="ARBA00022475"/>
    </source>
</evidence>
<dbReference type="OrthoDB" id="77201at2759"/>
<keyword evidence="17" id="KW-1185">Reference proteome</keyword>
<sequence length="358" mass="39479">MFSENLLKFSFVSFFLLGLLRGTVVHGTPLEAEVGVDVSARASSRANCFPALGFKMPNSVPSSTDGWWCDTDTEYGFVGFSYEVTACQSQSQLVTDFKNIRKKFNGRYIRLYGFCDNDGFYDDIIEAAWAAGLGVQALIWFGFDGGDEWMTRRDTLFATLHSNPKAPFTTRVVQFGSEPLFDSVLPPEELAAQVVDAKAQLSDLGILVTVSDLAFSYQENEDDGASDVLAALDFVDAHMLPFFSQQASIANDSWPLVLDDLDWFVENVNGKKIYLSENGWPSVTSSGVQPNSPDAVANVQNEHDYYTLLDSKCTYFKNVAGGGVGWFAHIYSDDMEPGYGIYGDDGELKFPFAPKTSC</sequence>
<comment type="caution">
    <text evidence="16">The sequence shown here is derived from an EMBL/GenBank/DDBJ whole genome shotgun (WGS) entry which is preliminary data.</text>
</comment>
<dbReference type="GO" id="GO:0005576">
    <property type="term" value="C:extracellular region"/>
    <property type="evidence" value="ECO:0007669"/>
    <property type="project" value="TreeGrafter"/>
</dbReference>
<dbReference type="Proteomes" id="UP000772434">
    <property type="component" value="Unassembled WGS sequence"/>
</dbReference>
<dbReference type="PANTHER" id="PTHR16631">
    <property type="entry name" value="GLUCAN 1,3-BETA-GLUCOSIDASE"/>
    <property type="match status" value="1"/>
</dbReference>
<evidence type="ECO:0000256" key="3">
    <source>
        <dbReference type="ARBA" id="ARBA00008773"/>
    </source>
</evidence>
<evidence type="ECO:0000256" key="7">
    <source>
        <dbReference type="ARBA" id="ARBA00023136"/>
    </source>
</evidence>
<dbReference type="GO" id="GO:0042973">
    <property type="term" value="F:glucan endo-1,3-beta-D-glucosidase activity"/>
    <property type="evidence" value="ECO:0007669"/>
    <property type="project" value="UniProtKB-EC"/>
</dbReference>
<keyword evidence="5" id="KW-1003">Cell membrane</keyword>
<evidence type="ECO:0000256" key="11">
    <source>
        <dbReference type="ARBA" id="ARBA00023326"/>
    </source>
</evidence>
<keyword evidence="10" id="KW-0961">Cell wall biogenesis/degradation</keyword>
<evidence type="ECO:0000256" key="6">
    <source>
        <dbReference type="ARBA" id="ARBA00022801"/>
    </source>
</evidence>
<protein>
    <recommendedName>
        <fullName evidence="4">glucan endo-1,3-beta-D-glucosidase</fullName>
        <ecNumber evidence="4">3.2.1.39</ecNumber>
    </recommendedName>
    <alternativeName>
        <fullName evidence="14">Endo-1,3-beta-glucanase btgC</fullName>
    </alternativeName>
    <alternativeName>
        <fullName evidence="13">Laminarinase btgC</fullName>
    </alternativeName>
</protein>